<feature type="domain" description="Ig-like" evidence="2">
    <location>
        <begin position="1064"/>
        <end position="1138"/>
    </location>
</feature>
<sequence>MKKLLPVLIFILLFLWNDAKAYTPPTHSIPRLSYKDILALPSPHIGNMAYDLTHGVIQVYTTAGWRSMTKSADVDCESFTAIRGGGVNSELSFDVATDSEGNIFITGNFYGTMTIGAFTITSAGDEDVFIVKYNIAGELVWVKRAGGANNDFGTGITTDNAGNIYVTGFFYSTMNFNNPSATGSNEISSAGQTDAFVAKYNTSGEVQWMKRMGGTDNDNAQSIKVDNDGNVFVIGNFRLTANFNTPSATGSNELVSAGDQDVFMVKYNNSGDLAWIKRTGGTGGDYGYSITVDNTGNVYTTGGFVGTTDFNMPSDQNTNTLVSLGDYDIFIAKFANDGTIQWLKRGGGTNTDIGTTIFADNAGNTYLSGIFQGQANFNTPSSFANNYLYVWGGSDAFIVKYNPAGEVMWLHRAGGANDDYAADIREDLSGNIYLAGNFRGTMNLNFLYYQNTNGIELTSAGGQDIFIAKFSAYGAIIWLKKAGGTGHDQATGLALGAAGMIHATGYFEGMSQFGESSLTSSGGSDFFLTYIASPPPNPTGIANATICINTTASLSASCAVGTVMWYNSDGTTLLFTGSPFITPTLTSNTFYKVRCENGTCTGNFETIAVKINTPVISASRNPQSFGSITTFTGTDIGAMSDPSLIDLDSDSLMDLIIGEGEGKLFHYEQVGVNSRSFSLVSSSSFNNIDWNISNPTFTDLDGNGLLDLIVGKGSTIAHYEQASLNNLTFHLKSSTFNGINTSSFLMPTFTDLDGDGLLDLILGKSDGHCSHYEQTATNSLTFDLITTSFLNTSLGNGPTFTDLDNDGLLDFIVGTNGPFKHYEQATVNSLSFNLITNTFNSLNLGSLSNSTFTDIDGNGLLDMICGKSDGTLLAFEQLSGSFTAYTGSVGNPSATQSIQVWGSSCLSGNITVTAPTGFEVSLSESSGFGGSISLTPTNGAVAHTLLYVRFNPLTEGSFTGNLEISSTNASTLNFALSGCTPISPPIGTSNPTICVTESATLTATCAAGTISWYTTGTGSYQTASGSPFVTNPLFGNTSYHVRCEGCNISSFVTVSITVTPPFAAPNGVTPKTICPNTSTSLSAICNTGTVRWYNPDGTTLHHTGSPFVTPVLNENITYQSRCAVGNCLSAIVEVAVTIISPPTGTSNLTICHNTSTSLSANCTAATIKWYNSDGTVLLGTGASFETPNLNSNTTYKVRCESVQVSACVSDFVDVTVTVNPVVEAPTGTANATICNNTTASLTASCISSTVKWYNSGGTTLQGTGSPFITPNLTSNTTYKVRCESGGTPDCSSDFVDVTIVVNPVVAPPTGIANATICTNTTASLSATCALGTIKWYNTGTVLQGTGSPFSTPNLTSTTIYRVRCENGSCFSNFETVSVKVNTPKISAIRNPQTFVEISGFESPGLQVVNMVPKLIDLDGDGLMDMIIGEASGTLMHYKQSAPNSLSFTLVTNNFNNIDVGIASNPIFSDIDNDGLIDMIIGAYATIAHYEQAALNSLTFNLVTNTFNSISVSNGRLSPTFTDIDGDGLLDLVVGKSDGTINHYEQASANSYTFNLVTSSFLGINLGSDASPTFTDFDKNGILDLIIGRTFSPIVYYKQAAVNSSTFNLVTNSFITITAGIYQNTAFGDLDGDGLSEMFIGQYIAHIKAYEQVQGSFVNFLGSVGGPSATQTVQVWGGNCLTGNITVTAPAGFQVSLNESGGFASSVSIIPTNGAVPNTPVYVRFNPSTDGSFTGNLQITSTNTNSFSFALSGCTPPAAPSTSSPTICYNKSTTLTATCATGTVKWYNSGSSTLLGTGSTYTTPDLVSNTTYHVRCEACNVSSFASVLVTVRPDIAAPSNETNKTVCINTSTSLEATCAVGTVKWYAANGTTLLYSGIPFQTPVLSENTTYKALCESNSCISTFTEVAVTIAPVIAPPTDVVNVNICYNTSTSLSASCASGTVKWYNSGGTALQGTGSPFVTPSLNSNTIYKVRCESGGEPNCTSAFVDVVVTVAPIISIPTVVSVNSTAICSGTNVILSASCPSGTITWYNQQTGGTAVGTASPLVQNPATTTTYYASCVIGACESARVATNQVVVTTQPTTPTAVSVSSTAICSGSSISLSATCAVGTVTWYNQATGGTALGTGINLSQSPATTTTYYVSCINGSCLSSRITTNMVVVTGSSLTLNLTTNISSGITAQIATQTIAATNKIISPANVTYKAGNAITLNAGFEAQSGSIFKAYIGGCSN</sequence>
<dbReference type="SUPFAM" id="SSF69318">
    <property type="entry name" value="Integrin alpha N-terminal domain"/>
    <property type="match status" value="2"/>
</dbReference>
<dbReference type="OrthoDB" id="937114at2"/>
<dbReference type="InterPro" id="IPR013517">
    <property type="entry name" value="FG-GAP"/>
</dbReference>
<evidence type="ECO:0000259" key="2">
    <source>
        <dbReference type="Pfam" id="PF19081"/>
    </source>
</evidence>
<dbReference type="InterPro" id="IPR052918">
    <property type="entry name" value="Motility_Chemotaxis_Reg"/>
</dbReference>
<dbReference type="Pfam" id="PF19081">
    <property type="entry name" value="Ig_7"/>
    <property type="match status" value="11"/>
</dbReference>
<dbReference type="PANTHER" id="PTHR35580:SF1">
    <property type="entry name" value="PHYTASE-LIKE DOMAIN-CONTAINING PROTEIN"/>
    <property type="match status" value="1"/>
</dbReference>
<feature type="domain" description="Ig-like" evidence="2">
    <location>
        <begin position="2080"/>
        <end position="2159"/>
    </location>
</feature>
<accession>A0A4Q5LWC9</accession>
<dbReference type="PANTHER" id="PTHR35580">
    <property type="entry name" value="CELL SURFACE GLYCOPROTEIN (S-LAYER PROTEIN)-LIKE PROTEIN"/>
    <property type="match status" value="1"/>
</dbReference>
<dbReference type="InterPro" id="IPR010620">
    <property type="entry name" value="SBBP_repeat"/>
</dbReference>
<proteinExistence type="predicted"/>
<feature type="domain" description="Ig-like" evidence="2">
    <location>
        <begin position="1142"/>
        <end position="1220"/>
    </location>
</feature>
<gene>
    <name evidence="3" type="ORF">EWM59_18645</name>
</gene>
<evidence type="ECO:0000256" key="1">
    <source>
        <dbReference type="ARBA" id="ARBA00022729"/>
    </source>
</evidence>
<protein>
    <recommendedName>
        <fullName evidence="2">Ig-like domain-containing protein</fullName>
    </recommendedName>
</protein>
<dbReference type="InterPro" id="IPR028994">
    <property type="entry name" value="Integrin_alpha_N"/>
</dbReference>
<dbReference type="InterPro" id="IPR055015">
    <property type="entry name" value="GCX_COOH"/>
</dbReference>
<dbReference type="NCBIfam" id="NF045639">
    <property type="entry name" value="GCX_COOH"/>
    <property type="match status" value="1"/>
</dbReference>
<dbReference type="Proteomes" id="UP000293162">
    <property type="component" value="Unassembled WGS sequence"/>
</dbReference>
<dbReference type="RefSeq" id="WP_130022770.1">
    <property type="nucleotide sequence ID" value="NZ_SEWF01000031.1"/>
</dbReference>
<name>A0A4Q5LWC9_9BACT</name>
<reference evidence="3 4" key="1">
    <citation type="submission" date="2019-02" db="EMBL/GenBank/DDBJ databases">
        <title>Bacterial novel species Emticicia sp. 17J42-9 isolated from soil.</title>
        <authorList>
            <person name="Jung H.-Y."/>
        </authorList>
    </citation>
    <scope>NUCLEOTIDE SEQUENCE [LARGE SCALE GENOMIC DNA]</scope>
    <source>
        <strain evidence="3 4">17J42-9</strain>
    </source>
</reference>
<feature type="domain" description="Ig-like" evidence="2">
    <location>
        <begin position="2000"/>
        <end position="2076"/>
    </location>
</feature>
<dbReference type="Pfam" id="PF13517">
    <property type="entry name" value="FG-GAP_3"/>
    <property type="match status" value="3"/>
</dbReference>
<dbReference type="InterPro" id="IPR044023">
    <property type="entry name" value="Ig_7"/>
</dbReference>
<feature type="domain" description="Ig-like" evidence="2">
    <location>
        <begin position="1756"/>
        <end position="1832"/>
    </location>
</feature>
<evidence type="ECO:0000313" key="4">
    <source>
        <dbReference type="Proteomes" id="UP000293162"/>
    </source>
</evidence>
<keyword evidence="1" id="KW-0732">Signal</keyword>
<dbReference type="Gene3D" id="2.130.10.130">
    <property type="entry name" value="Integrin alpha, N-terminal"/>
    <property type="match status" value="3"/>
</dbReference>
<comment type="caution">
    <text evidence="3">The sequence shown here is derived from an EMBL/GenBank/DDBJ whole genome shotgun (WGS) entry which is preliminary data.</text>
</comment>
<dbReference type="EMBL" id="SEWF01000031">
    <property type="protein sequence ID" value="RYU94081.1"/>
    <property type="molecule type" value="Genomic_DNA"/>
</dbReference>
<organism evidence="3 4">
    <name type="scientific">Emticicia agri</name>
    <dbReference type="NCBI Taxonomy" id="2492393"/>
    <lineage>
        <taxon>Bacteria</taxon>
        <taxon>Pseudomonadati</taxon>
        <taxon>Bacteroidota</taxon>
        <taxon>Cytophagia</taxon>
        <taxon>Cytophagales</taxon>
        <taxon>Leadbetterellaceae</taxon>
        <taxon>Emticicia</taxon>
    </lineage>
</organism>
<feature type="domain" description="Ig-like" evidence="2">
    <location>
        <begin position="1917"/>
        <end position="1995"/>
    </location>
</feature>
<keyword evidence="4" id="KW-1185">Reference proteome</keyword>
<evidence type="ECO:0000313" key="3">
    <source>
        <dbReference type="EMBL" id="RYU94081.1"/>
    </source>
</evidence>
<dbReference type="Pfam" id="PF06739">
    <property type="entry name" value="SBBP"/>
    <property type="match status" value="2"/>
</dbReference>
<feature type="domain" description="Ig-like" evidence="2">
    <location>
        <begin position="1224"/>
        <end position="1303"/>
    </location>
</feature>
<feature type="domain" description="Ig-like" evidence="2">
    <location>
        <begin position="985"/>
        <end position="1060"/>
    </location>
</feature>
<feature type="domain" description="Ig-like" evidence="2">
    <location>
        <begin position="1308"/>
        <end position="1381"/>
    </location>
</feature>
<feature type="domain" description="Ig-like" evidence="2">
    <location>
        <begin position="535"/>
        <end position="612"/>
    </location>
</feature>
<feature type="domain" description="Ig-like" evidence="2">
    <location>
        <begin position="1836"/>
        <end position="1912"/>
    </location>
</feature>